<dbReference type="EMBL" id="JAJAGQ010000014">
    <property type="protein sequence ID" value="KAJ8542751.1"/>
    <property type="molecule type" value="Genomic_DNA"/>
</dbReference>
<organism evidence="2 3">
    <name type="scientific">Anisodus acutangulus</name>
    <dbReference type="NCBI Taxonomy" id="402998"/>
    <lineage>
        <taxon>Eukaryota</taxon>
        <taxon>Viridiplantae</taxon>
        <taxon>Streptophyta</taxon>
        <taxon>Embryophyta</taxon>
        <taxon>Tracheophyta</taxon>
        <taxon>Spermatophyta</taxon>
        <taxon>Magnoliopsida</taxon>
        <taxon>eudicotyledons</taxon>
        <taxon>Gunneridae</taxon>
        <taxon>Pentapetalae</taxon>
        <taxon>asterids</taxon>
        <taxon>lamiids</taxon>
        <taxon>Solanales</taxon>
        <taxon>Solanaceae</taxon>
        <taxon>Solanoideae</taxon>
        <taxon>Hyoscyameae</taxon>
        <taxon>Anisodus</taxon>
    </lineage>
</organism>
<feature type="compositionally biased region" description="Basic and acidic residues" evidence="1">
    <location>
        <begin position="1"/>
        <end position="19"/>
    </location>
</feature>
<keyword evidence="3" id="KW-1185">Reference proteome</keyword>
<sequence length="149" mass="16360">MTEKNVSKENDISDEDTQHASKSPGKLEEDDTQSEDIGGIGTSRSGRSVQVEHEGLQHRVEKMDESLMAIVSCVEGEQLRRSEKAKKKQEALKEKVDEDVVPIGEAKKAKDKPAKVAENASESSQADVEFYSEIAVMGVVVQINDSENN</sequence>
<evidence type="ECO:0000256" key="1">
    <source>
        <dbReference type="SAM" id="MobiDB-lite"/>
    </source>
</evidence>
<reference evidence="3" key="1">
    <citation type="journal article" date="2023" name="Proc. Natl. Acad. Sci. U.S.A.">
        <title>Genomic and structural basis for evolution of tropane alkaloid biosynthesis.</title>
        <authorList>
            <person name="Wanga Y.-J."/>
            <person name="Taina T."/>
            <person name="Yua J.-Y."/>
            <person name="Lia J."/>
            <person name="Xua B."/>
            <person name="Chenc J."/>
            <person name="D'Auriad J.C."/>
            <person name="Huanga J.-P."/>
            <person name="Huanga S.-X."/>
        </authorList>
    </citation>
    <scope>NUCLEOTIDE SEQUENCE [LARGE SCALE GENOMIC DNA]</scope>
    <source>
        <strain evidence="3">cv. KIB-2019</strain>
    </source>
</reference>
<feature type="region of interest" description="Disordered" evidence="1">
    <location>
        <begin position="1"/>
        <end position="54"/>
    </location>
</feature>
<protein>
    <submittedName>
        <fullName evidence="2">Uncharacterized protein</fullName>
    </submittedName>
</protein>
<evidence type="ECO:0000313" key="2">
    <source>
        <dbReference type="EMBL" id="KAJ8542751.1"/>
    </source>
</evidence>
<dbReference type="AlphaFoldDB" id="A0A9Q1R718"/>
<dbReference type="Proteomes" id="UP001152561">
    <property type="component" value="Unassembled WGS sequence"/>
</dbReference>
<gene>
    <name evidence="2" type="ORF">K7X08_005274</name>
</gene>
<evidence type="ECO:0000313" key="3">
    <source>
        <dbReference type="Proteomes" id="UP001152561"/>
    </source>
</evidence>
<proteinExistence type="predicted"/>
<accession>A0A9Q1R718</accession>
<feature type="compositionally biased region" description="Basic and acidic residues" evidence="1">
    <location>
        <begin position="105"/>
        <end position="115"/>
    </location>
</feature>
<name>A0A9Q1R718_9SOLA</name>
<comment type="caution">
    <text evidence="2">The sequence shown here is derived from an EMBL/GenBank/DDBJ whole genome shotgun (WGS) entry which is preliminary data.</text>
</comment>
<feature type="region of interest" description="Disordered" evidence="1">
    <location>
        <begin position="104"/>
        <end position="123"/>
    </location>
</feature>